<dbReference type="PANTHER" id="PTHR32141:SF61">
    <property type="entry name" value="OS01G0598400 PROTEIN"/>
    <property type="match status" value="1"/>
</dbReference>
<dbReference type="Proteomes" id="UP000275267">
    <property type="component" value="Unassembled WGS sequence"/>
</dbReference>
<evidence type="ECO:0000259" key="3">
    <source>
        <dbReference type="Pfam" id="PF24758"/>
    </source>
</evidence>
<dbReference type="EMBL" id="PQIB02000010">
    <property type="protein sequence ID" value="RLM92372.1"/>
    <property type="molecule type" value="Genomic_DNA"/>
</dbReference>
<keyword evidence="5" id="KW-1185">Reference proteome</keyword>
<feature type="domain" description="FBD" evidence="2">
    <location>
        <begin position="297"/>
        <end position="335"/>
    </location>
</feature>
<evidence type="ECO:0008006" key="6">
    <source>
        <dbReference type="Google" id="ProtNLM"/>
    </source>
</evidence>
<dbReference type="InterPro" id="IPR032675">
    <property type="entry name" value="LRR_dom_sf"/>
</dbReference>
<dbReference type="SUPFAM" id="SSF52047">
    <property type="entry name" value="RNI-like"/>
    <property type="match status" value="1"/>
</dbReference>
<reference evidence="5" key="1">
    <citation type="journal article" date="2019" name="Nat. Commun.">
        <title>The genome of broomcorn millet.</title>
        <authorList>
            <person name="Zou C."/>
            <person name="Miki D."/>
            <person name="Li D."/>
            <person name="Tang Q."/>
            <person name="Xiao L."/>
            <person name="Rajput S."/>
            <person name="Deng P."/>
            <person name="Jia W."/>
            <person name="Huang R."/>
            <person name="Zhang M."/>
            <person name="Sun Y."/>
            <person name="Hu J."/>
            <person name="Fu X."/>
            <person name="Schnable P.S."/>
            <person name="Li F."/>
            <person name="Zhang H."/>
            <person name="Feng B."/>
            <person name="Zhu X."/>
            <person name="Liu R."/>
            <person name="Schnable J.C."/>
            <person name="Zhu J.-K."/>
            <person name="Zhang H."/>
        </authorList>
    </citation>
    <scope>NUCLEOTIDE SEQUENCE [LARGE SCALE GENOMIC DNA]</scope>
</reference>
<feature type="domain" description="F-box" evidence="1">
    <location>
        <begin position="70"/>
        <end position="109"/>
    </location>
</feature>
<name>A0A3L6QYR2_PANMI</name>
<dbReference type="SUPFAM" id="SSF81383">
    <property type="entry name" value="F-box domain"/>
    <property type="match status" value="1"/>
</dbReference>
<evidence type="ECO:0000313" key="4">
    <source>
        <dbReference type="EMBL" id="RLM92372.1"/>
    </source>
</evidence>
<gene>
    <name evidence="4" type="ORF">C2845_PM08G17990</name>
</gene>
<dbReference type="OrthoDB" id="612216at2759"/>
<feature type="domain" description="F-box/LRR-repeat protein 15/At3g58940/PEG3-like LRR" evidence="3">
    <location>
        <begin position="160"/>
        <end position="254"/>
    </location>
</feature>
<organism evidence="4 5">
    <name type="scientific">Panicum miliaceum</name>
    <name type="common">Proso millet</name>
    <name type="synonym">Broomcorn millet</name>
    <dbReference type="NCBI Taxonomy" id="4540"/>
    <lineage>
        <taxon>Eukaryota</taxon>
        <taxon>Viridiplantae</taxon>
        <taxon>Streptophyta</taxon>
        <taxon>Embryophyta</taxon>
        <taxon>Tracheophyta</taxon>
        <taxon>Spermatophyta</taxon>
        <taxon>Magnoliopsida</taxon>
        <taxon>Liliopsida</taxon>
        <taxon>Poales</taxon>
        <taxon>Poaceae</taxon>
        <taxon>PACMAD clade</taxon>
        <taxon>Panicoideae</taxon>
        <taxon>Panicodae</taxon>
        <taxon>Paniceae</taxon>
        <taxon>Panicinae</taxon>
        <taxon>Panicum</taxon>
        <taxon>Panicum sect. Panicum</taxon>
    </lineage>
</organism>
<evidence type="ECO:0000259" key="2">
    <source>
        <dbReference type="Pfam" id="PF08387"/>
    </source>
</evidence>
<dbReference type="InterPro" id="IPR055302">
    <property type="entry name" value="F-box_dom-containing"/>
</dbReference>
<proteinExistence type="predicted"/>
<evidence type="ECO:0000259" key="1">
    <source>
        <dbReference type="Pfam" id="PF00646"/>
    </source>
</evidence>
<dbReference type="AlphaFoldDB" id="A0A3L6QYR2"/>
<dbReference type="InterPro" id="IPR006566">
    <property type="entry name" value="FBD"/>
</dbReference>
<dbReference type="Pfam" id="PF08387">
    <property type="entry name" value="FBD"/>
    <property type="match status" value="1"/>
</dbReference>
<dbReference type="InterPro" id="IPR055411">
    <property type="entry name" value="LRR_FXL15/At3g58940/PEG3-like"/>
</dbReference>
<comment type="caution">
    <text evidence="4">The sequence shown here is derived from an EMBL/GenBank/DDBJ whole genome shotgun (WGS) entry which is preliminary data.</text>
</comment>
<accession>A0A3L6QYR2</accession>
<dbReference type="CDD" id="cd22160">
    <property type="entry name" value="F-box_AtFBL13-like"/>
    <property type="match status" value="1"/>
</dbReference>
<dbReference type="STRING" id="4540.A0A3L6QYR2"/>
<dbReference type="Gene3D" id="3.80.10.10">
    <property type="entry name" value="Ribonuclease Inhibitor"/>
    <property type="match status" value="1"/>
</dbReference>
<dbReference type="Pfam" id="PF00646">
    <property type="entry name" value="F-box"/>
    <property type="match status" value="1"/>
</dbReference>
<evidence type="ECO:0000313" key="5">
    <source>
        <dbReference type="Proteomes" id="UP000275267"/>
    </source>
</evidence>
<dbReference type="InterPro" id="IPR036047">
    <property type="entry name" value="F-box-like_dom_sf"/>
</dbReference>
<sequence length="403" mass="44022">MDAAGEGGGPVTYDQIKHYFNSLEGPTAQERIDCIFSSIISLLPPPFASDAVADPPALHPAALGDGEDHISRLPDALLSNIISRLATREAAHTVVLSTRWRGVWASTPLLVDDAHLVGADGPHDIPVVRAVSRCVAAHPGPVRGVRVTRIPFYSHEYALRRLVADLADKDIKDLILFNRPWPLNMPLPEDILRCASLERLYLGVWQFPEITSAHPPVFDKLRDLGLFHCIVRDEGFNALLAHCPRLEILSIVMSLEVLGFLDLNLHELEIGGIAIKVIPSASLNSAHDLEFWESLDSCTCLESHLKTLMVHGCLVHNNKIGFLKYIIREGKSLKAVGVDPSPKNKVAIDLVLASFGESYAASGGVSSGDIFHAKVDGHFTFQNAIDMTLDNPFCVDDVLVSCF</sequence>
<dbReference type="InterPro" id="IPR001810">
    <property type="entry name" value="F-box_dom"/>
</dbReference>
<dbReference type="Pfam" id="PF24758">
    <property type="entry name" value="LRR_At5g56370"/>
    <property type="match status" value="1"/>
</dbReference>
<protein>
    <recommendedName>
        <fullName evidence="6">F-box domain-containing protein</fullName>
    </recommendedName>
</protein>
<dbReference type="PANTHER" id="PTHR32141">
    <property type="match status" value="1"/>
</dbReference>
<dbReference type="InterPro" id="IPR053781">
    <property type="entry name" value="F-box_AtFBL13-like"/>
</dbReference>